<proteinExistence type="predicted"/>
<evidence type="ECO:0000313" key="2">
    <source>
        <dbReference type="EMBL" id="KAF4719351.1"/>
    </source>
</evidence>
<feature type="compositionally biased region" description="Basic and acidic residues" evidence="1">
    <location>
        <begin position="32"/>
        <end position="45"/>
    </location>
</feature>
<feature type="region of interest" description="Disordered" evidence="1">
    <location>
        <begin position="101"/>
        <end position="127"/>
    </location>
</feature>
<reference evidence="2 3" key="1">
    <citation type="submission" date="2020-04" db="EMBL/GenBank/DDBJ databases">
        <title>Perkinsus olseni comparative genomics.</title>
        <authorList>
            <person name="Bogema D.R."/>
        </authorList>
    </citation>
    <scope>NUCLEOTIDE SEQUENCE [LARGE SCALE GENOMIC DNA]</scope>
    <source>
        <strain evidence="2 3">ATCC PRA-207</strain>
    </source>
</reference>
<gene>
    <name evidence="2" type="ORF">FOZ63_009454</name>
</gene>
<evidence type="ECO:0000256" key="1">
    <source>
        <dbReference type="SAM" id="MobiDB-lite"/>
    </source>
</evidence>
<name>A0A7J6RG99_PEROL</name>
<accession>A0A7J6RG99</accession>
<keyword evidence="3" id="KW-1185">Reference proteome</keyword>
<comment type="caution">
    <text evidence="2">The sequence shown here is derived from an EMBL/GenBank/DDBJ whole genome shotgun (WGS) entry which is preliminary data.</text>
</comment>
<protein>
    <submittedName>
        <fullName evidence="2">Uncharacterized protein</fullName>
    </submittedName>
</protein>
<dbReference type="AlphaFoldDB" id="A0A7J6RG99"/>
<feature type="region of interest" description="Disordered" evidence="1">
    <location>
        <begin position="28"/>
        <end position="54"/>
    </location>
</feature>
<feature type="non-terminal residue" evidence="2">
    <location>
        <position position="1"/>
    </location>
</feature>
<feature type="compositionally biased region" description="Low complexity" evidence="1">
    <location>
        <begin position="239"/>
        <end position="254"/>
    </location>
</feature>
<dbReference type="Proteomes" id="UP000553632">
    <property type="component" value="Unassembled WGS sequence"/>
</dbReference>
<dbReference type="EMBL" id="JABANO010025971">
    <property type="protein sequence ID" value="KAF4719351.1"/>
    <property type="molecule type" value="Genomic_DNA"/>
</dbReference>
<evidence type="ECO:0000313" key="3">
    <source>
        <dbReference type="Proteomes" id="UP000553632"/>
    </source>
</evidence>
<organism evidence="2 3">
    <name type="scientific">Perkinsus olseni</name>
    <name type="common">Perkinsus atlanticus</name>
    <dbReference type="NCBI Taxonomy" id="32597"/>
    <lineage>
        <taxon>Eukaryota</taxon>
        <taxon>Sar</taxon>
        <taxon>Alveolata</taxon>
        <taxon>Perkinsozoa</taxon>
        <taxon>Perkinsea</taxon>
        <taxon>Perkinsida</taxon>
        <taxon>Perkinsidae</taxon>
        <taxon>Perkinsus</taxon>
    </lineage>
</organism>
<sequence>NRILEALFEASYGVYAIRFLQDRIGQQQGEGGVRKNNDERRRQDDNTTTIGIYNNNESDNIMHQQQQQWKLALLKEQIHDRRQKLHKELLLSRESWTPAPMTSSSLGRFGPTDHEVATDPDTTSSSSGMVMGAIGSPGYGPFTIIKLHHPLRLNDHNQQQQQQQQLLQYYSERGRMISLSDEYDGPITLMMAAEKKEEGIPSSLPCDDDSMVYVARGQLEHKDGMTIIQWQYDHHHHTASSSTTTPGSSSSTSTNKRTERWVKLDKLGIILPTSSPVDGGGGVGDNTLPDEHYVNDLVDEANITQRFSRPYPSPYRGSGAQWLGNISSLDNYKASG</sequence>
<feature type="region of interest" description="Disordered" evidence="1">
    <location>
        <begin position="237"/>
        <end position="258"/>
    </location>
</feature>